<dbReference type="Gene3D" id="3.40.50.261">
    <property type="entry name" value="Succinyl-CoA synthetase domains"/>
    <property type="match status" value="2"/>
</dbReference>
<dbReference type="Gene3D" id="3.40.50.720">
    <property type="entry name" value="NAD(P)-binding Rossmann-like Domain"/>
    <property type="match status" value="1"/>
</dbReference>
<dbReference type="Pfam" id="PF13549">
    <property type="entry name" value="ATP-grasp_5"/>
    <property type="match status" value="1"/>
</dbReference>
<evidence type="ECO:0000259" key="1">
    <source>
        <dbReference type="SMART" id="SM00881"/>
    </source>
</evidence>
<dbReference type="Pfam" id="PF13607">
    <property type="entry name" value="Succ_CoA_lig"/>
    <property type="match status" value="1"/>
</dbReference>
<dbReference type="InterPro" id="IPR016102">
    <property type="entry name" value="Succinyl-CoA_synth-like"/>
</dbReference>
<gene>
    <name evidence="2" type="ORF">AABB81_08320</name>
</gene>
<dbReference type="Proteomes" id="UP001474120">
    <property type="component" value="Unassembled WGS sequence"/>
</dbReference>
<dbReference type="EMBL" id="JBCDNA010000002">
    <property type="protein sequence ID" value="MEL4455898.1"/>
    <property type="molecule type" value="Genomic_DNA"/>
</dbReference>
<evidence type="ECO:0000313" key="3">
    <source>
        <dbReference type="Proteomes" id="UP001474120"/>
    </source>
</evidence>
<dbReference type="RefSeq" id="WP_342159883.1">
    <property type="nucleotide sequence ID" value="NZ_JBCDNA010000002.1"/>
</dbReference>
<dbReference type="GO" id="GO:0016874">
    <property type="term" value="F:ligase activity"/>
    <property type="evidence" value="ECO:0007669"/>
    <property type="project" value="UniProtKB-KW"/>
</dbReference>
<dbReference type="Pfam" id="PF13380">
    <property type="entry name" value="CoA_binding_2"/>
    <property type="match status" value="1"/>
</dbReference>
<dbReference type="Gene3D" id="3.30.470.20">
    <property type="entry name" value="ATP-grasp fold, B domain"/>
    <property type="match status" value="1"/>
</dbReference>
<dbReference type="InterPro" id="IPR032875">
    <property type="entry name" value="Succ_CoA_lig_flav_dom"/>
</dbReference>
<name>A0ABU9L0E6_9FLAO</name>
<accession>A0ABU9L0E6</accession>
<dbReference type="InterPro" id="IPR036291">
    <property type="entry name" value="NAD(P)-bd_dom_sf"/>
</dbReference>
<feature type="domain" description="CoA-binding" evidence="1">
    <location>
        <begin position="6"/>
        <end position="101"/>
    </location>
</feature>
<organism evidence="2 3">
    <name type="scientific">Lutimonas vermicola</name>
    <dbReference type="NCBI Taxonomy" id="414288"/>
    <lineage>
        <taxon>Bacteria</taxon>
        <taxon>Pseudomonadati</taxon>
        <taxon>Bacteroidota</taxon>
        <taxon>Flavobacteriia</taxon>
        <taxon>Flavobacteriales</taxon>
        <taxon>Flavobacteriaceae</taxon>
        <taxon>Lutimonas</taxon>
    </lineage>
</organism>
<evidence type="ECO:0000313" key="2">
    <source>
        <dbReference type="EMBL" id="MEL4455898.1"/>
    </source>
</evidence>
<sequence length="691" mass="74936">MLHNNLLQPSSIAVIGGSDHLDHLGGSVLKNLLDQEFKGDLYVVNPKKDEVQGVKSYRDASLLPQTDLAIIAIPAQEIWPVIEELIKSKGTRGFIIFSSGFGELNKEGRDLERKITTLISSAGGSLLGPNNIGMINRHYAGIFTRPLPVIDKKGVSFISGSGATAVFTLEAAQQIGLRFSNIFTVGNSAQLGAEDILEHLDDTFRQGESSLVIMLYLESVKNASKLLEHAISLRRKGCSIVALKSGVTDKGNAAAASHTGAMVNSDLFVQALFKKAGIIRCYSRYELITIAAILQATQQKPKRFAVVTHAGGPGVILTDTLTQNGLSVPDLSVAHQNALKQLLYPGAATANPIDILATGTADQLEKVLDYCERDVKEIDAVIVIFGSPGLGTVTEAYKVIHQMAQRSSKPVFAILPSVVNVREEISNFIKKGNLAFNDEYLFGTCLAKVMENSVPSGQLFKIKPKQYSNIRTLAREFPNGFLQADQVYAILQAAGIRCAQQQVVSTETELLKISGSLNYPVVQKVVGPLHKSDIKGVIIDVTNVSDLLHNFRKLKKIKGATAVLIQEMIKGKEIFTGAKREAGFPPLILCGAGGIYVEALKDSESSLSPITRKDAVEMVSKLRIKPILDGMRAEAPCNLEALYEVLQKVSELMESIPEITELDINPLMLNEDAAIAVDARIKIEKQDENTL</sequence>
<dbReference type="SUPFAM" id="SSF56059">
    <property type="entry name" value="Glutathione synthetase ATP-binding domain-like"/>
    <property type="match status" value="1"/>
</dbReference>
<reference evidence="2 3" key="1">
    <citation type="submission" date="2024-04" db="EMBL/GenBank/DDBJ databases">
        <title>whole genome sequencing of Lutimonas vermicola strain IMCC1616.</title>
        <authorList>
            <person name="Bae S.S."/>
        </authorList>
    </citation>
    <scope>NUCLEOTIDE SEQUENCE [LARGE SCALE GENOMIC DNA]</scope>
    <source>
        <strain evidence="2 3">IMCC1616</strain>
    </source>
</reference>
<dbReference type="SUPFAM" id="SSF51735">
    <property type="entry name" value="NAD(P)-binding Rossmann-fold domains"/>
    <property type="match status" value="1"/>
</dbReference>
<dbReference type="SUPFAM" id="SSF52210">
    <property type="entry name" value="Succinyl-CoA synthetase domains"/>
    <property type="match status" value="2"/>
</dbReference>
<keyword evidence="2" id="KW-0436">Ligase</keyword>
<keyword evidence="3" id="KW-1185">Reference proteome</keyword>
<dbReference type="Pfam" id="PF19045">
    <property type="entry name" value="Ligase_CoA_2"/>
    <property type="match status" value="1"/>
</dbReference>
<dbReference type="InterPro" id="IPR003781">
    <property type="entry name" value="CoA-bd"/>
</dbReference>
<dbReference type="PANTHER" id="PTHR42793:SF1">
    <property type="entry name" value="PEPTIDYL-LYSINE N-ACETYLTRANSFERASE PATZ"/>
    <property type="match status" value="1"/>
</dbReference>
<protein>
    <submittedName>
        <fullName evidence="2">Acetate--CoA ligase family protein</fullName>
    </submittedName>
</protein>
<dbReference type="SMART" id="SM00881">
    <property type="entry name" value="CoA_binding"/>
    <property type="match status" value="1"/>
</dbReference>
<dbReference type="PANTHER" id="PTHR42793">
    <property type="entry name" value="COA BINDING DOMAIN CONTAINING PROTEIN"/>
    <property type="match status" value="1"/>
</dbReference>
<proteinExistence type="predicted"/>
<dbReference type="Gene3D" id="3.30.1490.20">
    <property type="entry name" value="ATP-grasp fold, A domain"/>
    <property type="match status" value="1"/>
</dbReference>
<dbReference type="InterPro" id="IPR013815">
    <property type="entry name" value="ATP_grasp_subdomain_1"/>
</dbReference>
<comment type="caution">
    <text evidence="2">The sequence shown here is derived from an EMBL/GenBank/DDBJ whole genome shotgun (WGS) entry which is preliminary data.</text>
</comment>
<dbReference type="InterPro" id="IPR043938">
    <property type="entry name" value="Ligase_CoA_dom"/>
</dbReference>